<feature type="transmembrane region" description="Helical" evidence="8">
    <location>
        <begin position="214"/>
        <end position="235"/>
    </location>
</feature>
<feature type="transmembrane region" description="Helical" evidence="8">
    <location>
        <begin position="79"/>
        <end position="97"/>
    </location>
</feature>
<keyword evidence="6 8" id="KW-0472">Membrane</keyword>
<evidence type="ECO:0008006" key="11">
    <source>
        <dbReference type="Google" id="ProtNLM"/>
    </source>
</evidence>
<evidence type="ECO:0000313" key="10">
    <source>
        <dbReference type="Proteomes" id="UP001217582"/>
    </source>
</evidence>
<comment type="subcellular location">
    <subcellularLocation>
        <location evidence="1">Endomembrane system</location>
        <topology evidence="1">Multi-pass membrane protein</topology>
    </subcellularLocation>
</comment>
<feature type="transmembrane region" description="Helical" evidence="8">
    <location>
        <begin position="318"/>
        <end position="335"/>
    </location>
</feature>
<evidence type="ECO:0000256" key="6">
    <source>
        <dbReference type="ARBA" id="ARBA00023136"/>
    </source>
</evidence>
<evidence type="ECO:0000313" key="9">
    <source>
        <dbReference type="EMBL" id="WFD15400.1"/>
    </source>
</evidence>
<comment type="similarity">
    <text evidence="2">Belongs to the nucleobase:cation symporter-2 (NCS2) (TC 2.A.40) family. Azg-like subfamily.</text>
</comment>
<dbReference type="PANTHER" id="PTHR43337">
    <property type="entry name" value="XANTHINE/URACIL PERMEASE C887.17-RELATED"/>
    <property type="match status" value="1"/>
</dbReference>
<keyword evidence="5 8" id="KW-1133">Transmembrane helix</keyword>
<feature type="transmembrane region" description="Helical" evidence="8">
    <location>
        <begin position="130"/>
        <end position="149"/>
    </location>
</feature>
<evidence type="ECO:0000256" key="5">
    <source>
        <dbReference type="ARBA" id="ARBA00022989"/>
    </source>
</evidence>
<dbReference type="EMBL" id="CP119918">
    <property type="protein sequence ID" value="WFD15400.1"/>
    <property type="molecule type" value="Genomic_DNA"/>
</dbReference>
<dbReference type="GO" id="GO:0015853">
    <property type="term" value="P:adenine transport"/>
    <property type="evidence" value="ECO:0007669"/>
    <property type="project" value="TreeGrafter"/>
</dbReference>
<evidence type="ECO:0000256" key="8">
    <source>
        <dbReference type="SAM" id="Phobius"/>
    </source>
</evidence>
<dbReference type="GO" id="GO:0005345">
    <property type="term" value="F:purine nucleobase transmembrane transporter activity"/>
    <property type="evidence" value="ECO:0007669"/>
    <property type="project" value="TreeGrafter"/>
</dbReference>
<dbReference type="Proteomes" id="UP001217582">
    <property type="component" value="Chromosome 3"/>
</dbReference>
<dbReference type="PANTHER" id="PTHR43337:SF1">
    <property type="entry name" value="XANTHINE_URACIL PERMEASE C887.17-RELATED"/>
    <property type="match status" value="1"/>
</dbReference>
<dbReference type="InterPro" id="IPR045018">
    <property type="entry name" value="Azg-like"/>
</dbReference>
<accession>A0AAJ6CLG5</accession>
<feature type="compositionally biased region" description="Basic and acidic residues" evidence="7">
    <location>
        <begin position="473"/>
        <end position="493"/>
    </location>
</feature>
<keyword evidence="3" id="KW-0813">Transport</keyword>
<sequence>MSSGLMGFFANMPLGLAPGLGANAYFANVVSSGLVSYSQALAVVWLEGWIFVIISLLGVRQWISRLLPNSLRQSTGAGIGVYLSLIGLSSSGLNVVGQGSSSILQFAGCLPEYQDENGICTSHVLQDPKMWVGIFLGGVLITFLILYRVRGAMIIGILLVSVSSWPRGSAVTQFPYTDQGNNNWDFFKKVATWRSINPIGPQNIDWQGYDTGHAWLALIIFLYLDLLDTTGTLYAMATHAGLVDVRTGDFEGSSTAYVCDALSISMGSLLGCSPCTAFVESASGIAEGGRTGLTAVTISLMFFVSLFFAPIFSSFPPWATGSVLVIVGSMMMSTVTEVNWSYMGDALPAFLSIIGIPFFYNIGYGLIAGIISYMILNVVPWLILKATRGKVVPEGWYTEREPWGVAATASFLDVSDKRLTPVQRFIVRSSIFPTWLKKLSIGQKYFWRMTPAEIEDHLEGRRVTEHYVKERERRRREEREFFRHHPPPPREPEEQLPVSVMGEAEKYEI</sequence>
<evidence type="ECO:0000256" key="3">
    <source>
        <dbReference type="ARBA" id="ARBA00022448"/>
    </source>
</evidence>
<evidence type="ECO:0000256" key="2">
    <source>
        <dbReference type="ARBA" id="ARBA00005697"/>
    </source>
</evidence>
<dbReference type="InterPro" id="IPR006043">
    <property type="entry name" value="NCS2"/>
</dbReference>
<feature type="transmembrane region" description="Helical" evidence="8">
    <location>
        <begin position="291"/>
        <end position="312"/>
    </location>
</feature>
<feature type="region of interest" description="Disordered" evidence="7">
    <location>
        <begin position="473"/>
        <end position="509"/>
    </location>
</feature>
<feature type="transmembrane region" description="Helical" evidence="8">
    <location>
        <begin position="37"/>
        <end position="59"/>
    </location>
</feature>
<evidence type="ECO:0000256" key="7">
    <source>
        <dbReference type="SAM" id="MobiDB-lite"/>
    </source>
</evidence>
<evidence type="ECO:0000256" key="1">
    <source>
        <dbReference type="ARBA" id="ARBA00004127"/>
    </source>
</evidence>
<dbReference type="GO" id="GO:0015854">
    <property type="term" value="P:guanine transport"/>
    <property type="evidence" value="ECO:0007669"/>
    <property type="project" value="TreeGrafter"/>
</dbReference>
<organism evidence="9 10">
    <name type="scientific">Malassezia arunalokei</name>
    <dbReference type="NCBI Taxonomy" id="1514897"/>
    <lineage>
        <taxon>Eukaryota</taxon>
        <taxon>Fungi</taxon>
        <taxon>Dikarya</taxon>
        <taxon>Basidiomycota</taxon>
        <taxon>Ustilaginomycotina</taxon>
        <taxon>Malasseziomycetes</taxon>
        <taxon>Malasseziales</taxon>
        <taxon>Malasseziaceae</taxon>
        <taxon>Malassezia</taxon>
    </lineage>
</organism>
<evidence type="ECO:0000256" key="4">
    <source>
        <dbReference type="ARBA" id="ARBA00022692"/>
    </source>
</evidence>
<reference evidence="9 10" key="1">
    <citation type="submission" date="2023-03" db="EMBL/GenBank/DDBJ databases">
        <title>Mating type loci evolution in Malassezia.</title>
        <authorList>
            <person name="Coelho M.A."/>
        </authorList>
    </citation>
    <scope>NUCLEOTIDE SEQUENCE [LARGE SCALE GENOMIC DNA]</scope>
    <source>
        <strain evidence="9 10">CBS 13387</strain>
    </source>
</reference>
<protein>
    <recommendedName>
        <fullName evidence="11">Purine transporter</fullName>
    </recommendedName>
</protein>
<dbReference type="AlphaFoldDB" id="A0AAJ6CLG5"/>
<keyword evidence="10" id="KW-1185">Reference proteome</keyword>
<keyword evidence="4 8" id="KW-0812">Transmembrane</keyword>
<feature type="transmembrane region" description="Helical" evidence="8">
    <location>
        <begin position="366"/>
        <end position="384"/>
    </location>
</feature>
<proteinExistence type="inferred from homology"/>
<dbReference type="Pfam" id="PF00860">
    <property type="entry name" value="Xan_ur_permease"/>
    <property type="match status" value="1"/>
</dbReference>
<name>A0AAJ6CLG5_9BASI</name>
<dbReference type="GO" id="GO:0005886">
    <property type="term" value="C:plasma membrane"/>
    <property type="evidence" value="ECO:0007669"/>
    <property type="project" value="TreeGrafter"/>
</dbReference>
<gene>
    <name evidence="9" type="ORF">MARU1_001418</name>
</gene>
<dbReference type="GO" id="GO:0012505">
    <property type="term" value="C:endomembrane system"/>
    <property type="evidence" value="ECO:0007669"/>
    <property type="project" value="UniProtKB-SubCell"/>
</dbReference>